<dbReference type="SUPFAM" id="SSF89796">
    <property type="entry name" value="CoA-transferase family III (CaiB/BaiF)"/>
    <property type="match status" value="1"/>
</dbReference>
<gene>
    <name evidence="1" type="ORF">A3L25_012630</name>
</gene>
<dbReference type="InterPro" id="IPR023606">
    <property type="entry name" value="CoA-Trfase_III_dom_1_sf"/>
</dbReference>
<dbReference type="Pfam" id="PF02515">
    <property type="entry name" value="CoA_transf_3"/>
    <property type="match status" value="1"/>
</dbReference>
<sequence>MPYPFLNGTRLIESSAFVPAPLAGLVLAQFGAEVIRVDAIGGGIDYRREPRVETSGRSLYWTSLNAGKRSVALDFTKPEARELVQELVAQTGNFLTNRAAPWLSHSTLALARPDLISCAIEGNPDGSSVMEHTLASATGFPLLGRDNDQARPVNSQLPAWDVITAYQAAFSFVGAINRRLVSGEGSQIKLAMADVAFSTVSHLGLLTEADVLGRDRPSQGNHIYGAFGRDFQTAEGRWVMVAAITLDQWRALVSCCGLEREIELAEKRCGLDFDNALQRYEGREVIAALIDAWFKQRTLAESIAQLDLHGVSWGKYQTAQELLQDDPRVGVHNPVFERINSPGVGEHIHAQLAARFDGVTRTAGAGAPLLGTHTDEVLHTVLGLTGVEIARLHDAGVVAGPSSDPSGRDGS</sequence>
<dbReference type="InterPro" id="IPR044855">
    <property type="entry name" value="CoA-Trfase_III_dom3_sf"/>
</dbReference>
<organism evidence="1 2">
    <name type="scientific">Pseudomonas putida</name>
    <name type="common">Arthrobacter siderocapsulatus</name>
    <dbReference type="NCBI Taxonomy" id="303"/>
    <lineage>
        <taxon>Bacteria</taxon>
        <taxon>Pseudomonadati</taxon>
        <taxon>Pseudomonadota</taxon>
        <taxon>Gammaproteobacteria</taxon>
        <taxon>Pseudomonadales</taxon>
        <taxon>Pseudomonadaceae</taxon>
        <taxon>Pseudomonas</taxon>
    </lineage>
</organism>
<reference evidence="1 2" key="1">
    <citation type="submission" date="2016-04" db="EMBL/GenBank/DDBJ databases">
        <authorList>
            <person name="Qiu J."/>
        </authorList>
    </citation>
    <scope>NUCLEOTIDE SEQUENCE [LARGE SCALE GENOMIC DNA]</scope>
    <source>
        <strain evidence="1 2">JQ581</strain>
    </source>
</reference>
<keyword evidence="1" id="KW-0413">Isomerase</keyword>
<evidence type="ECO:0000313" key="1">
    <source>
        <dbReference type="EMBL" id="QJQ10218.1"/>
    </source>
</evidence>
<dbReference type="RefSeq" id="WP_063426037.1">
    <property type="nucleotide sequence ID" value="NZ_CP050951.1"/>
</dbReference>
<dbReference type="EMBL" id="CP050951">
    <property type="protein sequence ID" value="QJQ10218.1"/>
    <property type="molecule type" value="Genomic_DNA"/>
</dbReference>
<dbReference type="AlphaFoldDB" id="A0AAP9MZ61"/>
<dbReference type="PANTHER" id="PTHR48228">
    <property type="entry name" value="SUCCINYL-COA--D-CITRAMALATE COA-TRANSFERASE"/>
    <property type="match status" value="1"/>
</dbReference>
<dbReference type="Gene3D" id="3.30.1540.10">
    <property type="entry name" value="formyl-coa transferase, domain 3"/>
    <property type="match status" value="1"/>
</dbReference>
<evidence type="ECO:0000313" key="2">
    <source>
        <dbReference type="Proteomes" id="UP000076857"/>
    </source>
</evidence>
<accession>A0AAP9MZ61</accession>
<dbReference type="InterPro" id="IPR003673">
    <property type="entry name" value="CoA-Trfase_fam_III"/>
</dbReference>
<reference evidence="1 2" key="2">
    <citation type="submission" date="2020-04" db="EMBL/GenBank/DDBJ databases">
        <title>Complete genome sequence of Pseudomonas putida strain JQ581.</title>
        <authorList>
            <person name="Mu Y."/>
        </authorList>
    </citation>
    <scope>NUCLEOTIDE SEQUENCE [LARGE SCALE GENOMIC DNA]</scope>
    <source>
        <strain evidence="1 2">JQ581</strain>
    </source>
</reference>
<dbReference type="InterPro" id="IPR050509">
    <property type="entry name" value="CoA-transferase_III"/>
</dbReference>
<dbReference type="GO" id="GO:0016853">
    <property type="term" value="F:isomerase activity"/>
    <property type="evidence" value="ECO:0007669"/>
    <property type="project" value="UniProtKB-KW"/>
</dbReference>
<protein>
    <submittedName>
        <fullName evidence="1">2-methylfumaryl-CoA isomerase</fullName>
    </submittedName>
</protein>
<proteinExistence type="predicted"/>
<name>A0AAP9MZ61_PSEPU</name>
<dbReference type="Gene3D" id="3.40.50.10540">
    <property type="entry name" value="Crotonobetainyl-coa:carnitine coa-transferase, domain 1"/>
    <property type="match status" value="1"/>
</dbReference>
<dbReference type="PANTHER" id="PTHR48228:SF5">
    <property type="entry name" value="ALPHA-METHYLACYL-COA RACEMASE"/>
    <property type="match status" value="1"/>
</dbReference>
<dbReference type="Proteomes" id="UP000076857">
    <property type="component" value="Chromosome"/>
</dbReference>